<reference evidence="2 3" key="1">
    <citation type="submission" date="2018-08" db="EMBL/GenBank/DDBJ databases">
        <title>Thalassotalea euphylliae genome.</title>
        <authorList>
            <person name="Summers S."/>
            <person name="Rice S.A."/>
            <person name="Freckelton M.L."/>
            <person name="Nedved B.T."/>
            <person name="Hadfield M.G."/>
        </authorList>
    </citation>
    <scope>NUCLEOTIDE SEQUENCE [LARGE SCALE GENOMIC DNA]</scope>
    <source>
        <strain evidence="2 3">H1</strain>
    </source>
</reference>
<sequence>MTGRYLAFTLCFICIITISIAFFFTDDERGATSVAENALAGEDVETNSLAIDPYKADTIQINKPQVLANSHKSALEHKTDDFKTNIEQLTCSLDYPSFSKNRANENAAYFDSLATSSNLTDRLNHALFATAPEGSNKFEHLYEHFQLELMSVSL</sequence>
<dbReference type="RefSeq" id="WP_116008490.1">
    <property type="nucleotide sequence ID" value="NZ_QUOU01000001.1"/>
</dbReference>
<dbReference type="AlphaFoldDB" id="A0A3E0TSN4"/>
<feature type="transmembrane region" description="Helical" evidence="1">
    <location>
        <begin position="6"/>
        <end position="24"/>
    </location>
</feature>
<dbReference type="Proteomes" id="UP000256478">
    <property type="component" value="Unassembled WGS sequence"/>
</dbReference>
<evidence type="ECO:0000313" key="2">
    <source>
        <dbReference type="EMBL" id="REL27410.1"/>
    </source>
</evidence>
<keyword evidence="1" id="KW-0812">Transmembrane</keyword>
<protein>
    <submittedName>
        <fullName evidence="2">Uncharacterized protein</fullName>
    </submittedName>
</protein>
<accession>A0A3E0TSN4</accession>
<evidence type="ECO:0000256" key="1">
    <source>
        <dbReference type="SAM" id="Phobius"/>
    </source>
</evidence>
<keyword evidence="1" id="KW-1133">Transmembrane helix</keyword>
<gene>
    <name evidence="2" type="ORF">DXX93_13090</name>
</gene>
<name>A0A3E0TSN4_9GAMM</name>
<evidence type="ECO:0000313" key="3">
    <source>
        <dbReference type="Proteomes" id="UP000256478"/>
    </source>
</evidence>
<keyword evidence="1" id="KW-0472">Membrane</keyword>
<dbReference type="EMBL" id="QUOU01000001">
    <property type="protein sequence ID" value="REL27410.1"/>
    <property type="molecule type" value="Genomic_DNA"/>
</dbReference>
<comment type="caution">
    <text evidence="2">The sequence shown here is derived from an EMBL/GenBank/DDBJ whole genome shotgun (WGS) entry which is preliminary data.</text>
</comment>
<proteinExistence type="predicted"/>
<organism evidence="2 3">
    <name type="scientific">Thalassotalea euphylliae</name>
    <dbReference type="NCBI Taxonomy" id="1655234"/>
    <lineage>
        <taxon>Bacteria</taxon>
        <taxon>Pseudomonadati</taxon>
        <taxon>Pseudomonadota</taxon>
        <taxon>Gammaproteobacteria</taxon>
        <taxon>Alteromonadales</taxon>
        <taxon>Colwelliaceae</taxon>
        <taxon>Thalassotalea</taxon>
    </lineage>
</organism>